<protein>
    <submittedName>
        <fullName evidence="1">Uncharacterized protein</fullName>
    </submittedName>
</protein>
<evidence type="ECO:0000313" key="2">
    <source>
        <dbReference type="Proteomes" id="UP000499080"/>
    </source>
</evidence>
<organism evidence="1 2">
    <name type="scientific">Araneus ventricosus</name>
    <name type="common">Orbweaver spider</name>
    <name type="synonym">Epeira ventricosa</name>
    <dbReference type="NCBI Taxonomy" id="182803"/>
    <lineage>
        <taxon>Eukaryota</taxon>
        <taxon>Metazoa</taxon>
        <taxon>Ecdysozoa</taxon>
        <taxon>Arthropoda</taxon>
        <taxon>Chelicerata</taxon>
        <taxon>Arachnida</taxon>
        <taxon>Araneae</taxon>
        <taxon>Araneomorphae</taxon>
        <taxon>Entelegynae</taxon>
        <taxon>Araneoidea</taxon>
        <taxon>Araneidae</taxon>
        <taxon>Araneus</taxon>
    </lineage>
</organism>
<evidence type="ECO:0000313" key="1">
    <source>
        <dbReference type="EMBL" id="GBM50888.1"/>
    </source>
</evidence>
<keyword evidence="2" id="KW-1185">Reference proteome</keyword>
<accession>A0A4Y2GE65</accession>
<proteinExistence type="predicted"/>
<dbReference type="Proteomes" id="UP000499080">
    <property type="component" value="Unassembled WGS sequence"/>
</dbReference>
<dbReference type="AlphaFoldDB" id="A0A4Y2GE65"/>
<comment type="caution">
    <text evidence="1">The sequence shown here is derived from an EMBL/GenBank/DDBJ whole genome shotgun (WGS) entry which is preliminary data.</text>
</comment>
<sequence length="109" mass="13223">MLFDIRKDRAFATVPLNIEDHDDTLEIFRNYARVILYCSRKPIQTESEISNSLFDIRHLVMKYEKELVYGIENESVENIFKQRLELVLHYFFVQDMKDFYEEIESEISF</sequence>
<gene>
    <name evidence="1" type="ORF">AVEN_111797_1</name>
</gene>
<reference evidence="1 2" key="1">
    <citation type="journal article" date="2019" name="Sci. Rep.">
        <title>Orb-weaving spider Araneus ventricosus genome elucidates the spidroin gene catalogue.</title>
        <authorList>
            <person name="Kono N."/>
            <person name="Nakamura H."/>
            <person name="Ohtoshi R."/>
            <person name="Moran D.A.P."/>
            <person name="Shinohara A."/>
            <person name="Yoshida Y."/>
            <person name="Fujiwara M."/>
            <person name="Mori M."/>
            <person name="Tomita M."/>
            <person name="Arakawa K."/>
        </authorList>
    </citation>
    <scope>NUCLEOTIDE SEQUENCE [LARGE SCALE GENOMIC DNA]</scope>
</reference>
<dbReference type="EMBL" id="BGPR01177242">
    <property type="protein sequence ID" value="GBM50888.1"/>
    <property type="molecule type" value="Genomic_DNA"/>
</dbReference>
<name>A0A4Y2GE65_ARAVE</name>